<evidence type="ECO:0000313" key="2">
    <source>
        <dbReference type="Proteomes" id="UP001151760"/>
    </source>
</evidence>
<accession>A0ABQ5DJ06</accession>
<dbReference type="EMBL" id="BQNB010015350">
    <property type="protein sequence ID" value="GJT38995.1"/>
    <property type="molecule type" value="Genomic_DNA"/>
</dbReference>
<sequence length="554" mass="65228">MVSFCEYKNGVIPFRNRLFLEKIGNDVKIIDVLALIEDEEKFLKVSDEDEIRLCLLLSLEVIFMGRELVSVVDDVLLIMVDNLDAWNTFPWDEHIWRKLYDSIKNVSSKHKLEHLDGLRKNPNHVPSYSLSGFLFCFQESSCESDCWWTKVPELISRAVAWTRKVEFFKSPPVSNGGLYGEYLIKRSAARVVKQKDNREFHPGLRGRQKGREAALIDRVHDLEGLCESLLTLPKEVKSLRGRIFKLESIIQMMIPKTNCVEKEETVLNGFCNLSQSEDEKGDCEIIRLAYQRQHDDISKMAEETEQKMKFEIQRLYDHREARLNKIVEEEKERQFIGQMNSSAHMKLAIERCVPKKEEDLKRPFNRIDRIFLSHNLEEWLSRSVVGHCKFPWCNDISVDRSFWHGLCGLDDNRQGWLVDEVFILINEPKRHWPLLMFYICSGIVTFYDSEKSNATHDKEFRPWYLKMRQCLEDKILVVLKETRIFEKKIIDLAKCVSTRYEVSVLGGRASVRGSSPRWQTRQYEVLFRWRLDQSEHDTWHWRVSVRGTVAVSPR</sequence>
<comment type="caution">
    <text evidence="1">The sequence shown here is derived from an EMBL/GenBank/DDBJ whole genome shotgun (WGS) entry which is preliminary data.</text>
</comment>
<name>A0ABQ5DJ06_9ASTR</name>
<reference evidence="1" key="2">
    <citation type="submission" date="2022-01" db="EMBL/GenBank/DDBJ databases">
        <authorList>
            <person name="Yamashiro T."/>
            <person name="Shiraishi A."/>
            <person name="Satake H."/>
            <person name="Nakayama K."/>
        </authorList>
    </citation>
    <scope>NUCLEOTIDE SEQUENCE</scope>
</reference>
<dbReference type="PANTHER" id="PTHR48449">
    <property type="entry name" value="DUF1985 DOMAIN-CONTAINING PROTEIN"/>
    <property type="match status" value="1"/>
</dbReference>
<gene>
    <name evidence="1" type="ORF">Tco_0938860</name>
</gene>
<dbReference type="PANTHER" id="PTHR48449:SF1">
    <property type="entry name" value="DUF1985 DOMAIN-CONTAINING PROTEIN"/>
    <property type="match status" value="1"/>
</dbReference>
<organism evidence="1 2">
    <name type="scientific">Tanacetum coccineum</name>
    <dbReference type="NCBI Taxonomy" id="301880"/>
    <lineage>
        <taxon>Eukaryota</taxon>
        <taxon>Viridiplantae</taxon>
        <taxon>Streptophyta</taxon>
        <taxon>Embryophyta</taxon>
        <taxon>Tracheophyta</taxon>
        <taxon>Spermatophyta</taxon>
        <taxon>Magnoliopsida</taxon>
        <taxon>eudicotyledons</taxon>
        <taxon>Gunneridae</taxon>
        <taxon>Pentapetalae</taxon>
        <taxon>asterids</taxon>
        <taxon>campanulids</taxon>
        <taxon>Asterales</taxon>
        <taxon>Asteraceae</taxon>
        <taxon>Asteroideae</taxon>
        <taxon>Anthemideae</taxon>
        <taxon>Anthemidinae</taxon>
        <taxon>Tanacetum</taxon>
    </lineage>
</organism>
<dbReference type="Proteomes" id="UP001151760">
    <property type="component" value="Unassembled WGS sequence"/>
</dbReference>
<dbReference type="SUPFAM" id="SSF54001">
    <property type="entry name" value="Cysteine proteinases"/>
    <property type="match status" value="1"/>
</dbReference>
<keyword evidence="2" id="KW-1185">Reference proteome</keyword>
<reference evidence="1" key="1">
    <citation type="journal article" date="2022" name="Int. J. Mol. Sci.">
        <title>Draft Genome of Tanacetum Coccineum: Genomic Comparison of Closely Related Tanacetum-Family Plants.</title>
        <authorList>
            <person name="Yamashiro T."/>
            <person name="Shiraishi A."/>
            <person name="Nakayama K."/>
            <person name="Satake H."/>
        </authorList>
    </citation>
    <scope>NUCLEOTIDE SEQUENCE</scope>
</reference>
<protein>
    <submittedName>
        <fullName evidence="1">Phospholipase-like protein</fullName>
    </submittedName>
</protein>
<proteinExistence type="predicted"/>
<evidence type="ECO:0000313" key="1">
    <source>
        <dbReference type="EMBL" id="GJT38995.1"/>
    </source>
</evidence>
<dbReference type="InterPro" id="IPR038765">
    <property type="entry name" value="Papain-like_cys_pep_sf"/>
</dbReference>